<feature type="non-terminal residue" evidence="1">
    <location>
        <position position="37"/>
    </location>
</feature>
<evidence type="ECO:0000313" key="1">
    <source>
        <dbReference type="EMBL" id="SVE35476.1"/>
    </source>
</evidence>
<reference evidence="1" key="1">
    <citation type="submission" date="2018-05" db="EMBL/GenBank/DDBJ databases">
        <authorList>
            <person name="Lanie J.A."/>
            <person name="Ng W.-L."/>
            <person name="Kazmierczak K.M."/>
            <person name="Andrzejewski T.M."/>
            <person name="Davidsen T.M."/>
            <person name="Wayne K.J."/>
            <person name="Tettelin H."/>
            <person name="Glass J.I."/>
            <person name="Rusch D."/>
            <person name="Podicherti R."/>
            <person name="Tsui H.-C.T."/>
            <person name="Winkler M.E."/>
        </authorList>
    </citation>
    <scope>NUCLEOTIDE SEQUENCE</scope>
</reference>
<dbReference type="AlphaFoldDB" id="A0A383CT21"/>
<dbReference type="Gene3D" id="3.40.50.720">
    <property type="entry name" value="NAD(P)-binding Rossmann-like Domain"/>
    <property type="match status" value="1"/>
</dbReference>
<sequence>MQQDGCDDMLGFLGGTGEEGRGLSLRLCLAGERVMIG</sequence>
<protein>
    <submittedName>
        <fullName evidence="1">Uncharacterized protein</fullName>
    </submittedName>
</protein>
<accession>A0A383CT21</accession>
<organism evidence="1">
    <name type="scientific">marine metagenome</name>
    <dbReference type="NCBI Taxonomy" id="408172"/>
    <lineage>
        <taxon>unclassified sequences</taxon>
        <taxon>metagenomes</taxon>
        <taxon>ecological metagenomes</taxon>
    </lineage>
</organism>
<name>A0A383CT21_9ZZZZ</name>
<proteinExistence type="predicted"/>
<gene>
    <name evidence="1" type="ORF">METZ01_LOCUS488330</name>
</gene>
<dbReference type="EMBL" id="UINC01211539">
    <property type="protein sequence ID" value="SVE35476.1"/>
    <property type="molecule type" value="Genomic_DNA"/>
</dbReference>